<evidence type="ECO:0000313" key="3">
    <source>
        <dbReference type="Proteomes" id="UP001292094"/>
    </source>
</evidence>
<feature type="compositionally biased region" description="Polar residues" evidence="1">
    <location>
        <begin position="179"/>
        <end position="200"/>
    </location>
</feature>
<keyword evidence="3" id="KW-1185">Reference proteome</keyword>
<dbReference type="Proteomes" id="UP001292094">
    <property type="component" value="Unassembled WGS sequence"/>
</dbReference>
<comment type="caution">
    <text evidence="2">The sequence shown here is derived from an EMBL/GenBank/DDBJ whole genome shotgun (WGS) entry which is preliminary data.</text>
</comment>
<sequence length="200" mass="21791">MASSQSSSASSVQGGHGAGGGPGSSSFQGGDGGRVECEANLETDAISNALQILDDTIKEMRALEFKMVQQRVNCAILTVDLATLLDPVSREQFTMTSQGLSEAAGDICNGQAEEYQFKENLILLEDEPNEEPIPQEPQKNETQEDPKFPEANRTCTKDTEDGNYQEVQVQEQHDESLLQEHQNPIETDAQMQSSNSLPQN</sequence>
<feature type="compositionally biased region" description="Gly residues" evidence="1">
    <location>
        <begin position="14"/>
        <end position="23"/>
    </location>
</feature>
<reference evidence="2" key="1">
    <citation type="submission" date="2023-11" db="EMBL/GenBank/DDBJ databases">
        <title>Genome assemblies of two species of porcelain crab, Petrolisthes cinctipes and Petrolisthes manimaculis (Anomura: Porcellanidae).</title>
        <authorList>
            <person name="Angst P."/>
        </authorList>
    </citation>
    <scope>NUCLEOTIDE SEQUENCE</scope>
    <source>
        <strain evidence="2">PB745_02</strain>
        <tissue evidence="2">Gill</tissue>
    </source>
</reference>
<accession>A0AAE1NM19</accession>
<feature type="compositionally biased region" description="Low complexity" evidence="1">
    <location>
        <begin position="1"/>
        <end position="13"/>
    </location>
</feature>
<proteinExistence type="predicted"/>
<evidence type="ECO:0000313" key="2">
    <source>
        <dbReference type="EMBL" id="KAK4291938.1"/>
    </source>
</evidence>
<gene>
    <name evidence="2" type="ORF">Pmani_035255</name>
</gene>
<feature type="region of interest" description="Disordered" evidence="1">
    <location>
        <begin position="1"/>
        <end position="34"/>
    </location>
</feature>
<feature type="compositionally biased region" description="Basic and acidic residues" evidence="1">
    <location>
        <begin position="138"/>
        <end position="160"/>
    </location>
</feature>
<dbReference type="AlphaFoldDB" id="A0AAE1NM19"/>
<protein>
    <submittedName>
        <fullName evidence="2">Uncharacterized protein</fullName>
    </submittedName>
</protein>
<organism evidence="2 3">
    <name type="scientific">Petrolisthes manimaculis</name>
    <dbReference type="NCBI Taxonomy" id="1843537"/>
    <lineage>
        <taxon>Eukaryota</taxon>
        <taxon>Metazoa</taxon>
        <taxon>Ecdysozoa</taxon>
        <taxon>Arthropoda</taxon>
        <taxon>Crustacea</taxon>
        <taxon>Multicrustacea</taxon>
        <taxon>Malacostraca</taxon>
        <taxon>Eumalacostraca</taxon>
        <taxon>Eucarida</taxon>
        <taxon>Decapoda</taxon>
        <taxon>Pleocyemata</taxon>
        <taxon>Anomura</taxon>
        <taxon>Galatheoidea</taxon>
        <taxon>Porcellanidae</taxon>
        <taxon>Petrolisthes</taxon>
    </lineage>
</organism>
<evidence type="ECO:0000256" key="1">
    <source>
        <dbReference type="SAM" id="MobiDB-lite"/>
    </source>
</evidence>
<feature type="region of interest" description="Disordered" evidence="1">
    <location>
        <begin position="129"/>
        <end position="200"/>
    </location>
</feature>
<name>A0AAE1NM19_9EUCA</name>
<dbReference type="EMBL" id="JAWZYT010005000">
    <property type="protein sequence ID" value="KAK4291938.1"/>
    <property type="molecule type" value="Genomic_DNA"/>
</dbReference>